<proteinExistence type="predicted"/>
<evidence type="ECO:0000256" key="1">
    <source>
        <dbReference type="SAM" id="Phobius"/>
    </source>
</evidence>
<keyword evidence="2" id="KW-1185">Reference proteome</keyword>
<keyword evidence="1" id="KW-1133">Transmembrane helix</keyword>
<accession>A0A915I406</accession>
<dbReference type="AlphaFoldDB" id="A0A915I406"/>
<keyword evidence="1" id="KW-0812">Transmembrane</keyword>
<evidence type="ECO:0000313" key="2">
    <source>
        <dbReference type="Proteomes" id="UP000887565"/>
    </source>
</evidence>
<sequence>MIISLANSASSTSNNQLKYNIISAVNNIACDVLVKFIPSISSCNDNFAQICLILDLFHFAILVISGSFNCRKNFRKTLATSWTQ</sequence>
<dbReference type="Proteomes" id="UP000887565">
    <property type="component" value="Unplaced"/>
</dbReference>
<organism evidence="2 3">
    <name type="scientific">Romanomermis culicivorax</name>
    <name type="common">Nematode worm</name>
    <dbReference type="NCBI Taxonomy" id="13658"/>
    <lineage>
        <taxon>Eukaryota</taxon>
        <taxon>Metazoa</taxon>
        <taxon>Ecdysozoa</taxon>
        <taxon>Nematoda</taxon>
        <taxon>Enoplea</taxon>
        <taxon>Dorylaimia</taxon>
        <taxon>Mermithida</taxon>
        <taxon>Mermithoidea</taxon>
        <taxon>Mermithidae</taxon>
        <taxon>Romanomermis</taxon>
    </lineage>
</organism>
<feature type="transmembrane region" description="Helical" evidence="1">
    <location>
        <begin position="47"/>
        <end position="68"/>
    </location>
</feature>
<name>A0A915I406_ROMCU</name>
<reference evidence="3" key="1">
    <citation type="submission" date="2022-11" db="UniProtKB">
        <authorList>
            <consortium name="WormBaseParasite"/>
        </authorList>
    </citation>
    <scope>IDENTIFICATION</scope>
</reference>
<evidence type="ECO:0000313" key="3">
    <source>
        <dbReference type="WBParaSite" id="nRc.2.0.1.t08863-RA"/>
    </source>
</evidence>
<protein>
    <submittedName>
        <fullName evidence="3">Uncharacterized protein</fullName>
    </submittedName>
</protein>
<dbReference type="WBParaSite" id="nRc.2.0.1.t08863-RA">
    <property type="protein sequence ID" value="nRc.2.0.1.t08863-RA"/>
    <property type="gene ID" value="nRc.2.0.1.g08863"/>
</dbReference>
<keyword evidence="1" id="KW-0472">Membrane</keyword>